<dbReference type="InterPro" id="IPR036388">
    <property type="entry name" value="WH-like_DNA-bd_sf"/>
</dbReference>
<dbReference type="InterPro" id="IPR007167">
    <property type="entry name" value="Fe-transptr_FeoA-like"/>
</dbReference>
<dbReference type="EMBL" id="JABZEC010000003">
    <property type="protein sequence ID" value="NVY96362.1"/>
    <property type="molecule type" value="Genomic_DNA"/>
</dbReference>
<dbReference type="RefSeq" id="WP_176942525.1">
    <property type="nucleotide sequence ID" value="NZ_JABZEC010000003.1"/>
</dbReference>
<dbReference type="Gene3D" id="1.10.60.10">
    <property type="entry name" value="Iron dependent repressor, metal binding and dimerisation domain"/>
    <property type="match status" value="1"/>
</dbReference>
<dbReference type="PROSITE" id="PS50944">
    <property type="entry name" value="HTH_DTXR"/>
    <property type="match status" value="1"/>
</dbReference>
<evidence type="ECO:0000256" key="3">
    <source>
        <dbReference type="ARBA" id="ARBA00011738"/>
    </source>
</evidence>
<evidence type="ECO:0000313" key="14">
    <source>
        <dbReference type="Proteomes" id="UP000563523"/>
    </source>
</evidence>
<comment type="subunit">
    <text evidence="3">Homodimer.</text>
</comment>
<dbReference type="SMART" id="SM00529">
    <property type="entry name" value="HTH_DTXR"/>
    <property type="match status" value="1"/>
</dbReference>
<name>A0A850R6U0_9LACO</name>
<evidence type="ECO:0000256" key="2">
    <source>
        <dbReference type="ARBA" id="ARBA00007871"/>
    </source>
</evidence>
<dbReference type="Gene3D" id="1.10.10.10">
    <property type="entry name" value="Winged helix-like DNA-binding domain superfamily/Winged helix DNA-binding domain"/>
    <property type="match status" value="1"/>
</dbReference>
<dbReference type="Proteomes" id="UP000563523">
    <property type="component" value="Unassembled WGS sequence"/>
</dbReference>
<evidence type="ECO:0000256" key="7">
    <source>
        <dbReference type="ARBA" id="ARBA00023125"/>
    </source>
</evidence>
<comment type="caution">
    <text evidence="13">The sequence shown here is derived from an EMBL/GenBank/DDBJ whole genome shotgun (WGS) entry which is preliminary data.</text>
</comment>
<keyword evidence="8" id="KW-0010">Activator</keyword>
<keyword evidence="10" id="KW-0464">Manganese</keyword>
<keyword evidence="6" id="KW-0805">Transcription regulation</keyword>
<reference evidence="13 14" key="1">
    <citation type="submission" date="2020-06" db="EMBL/GenBank/DDBJ databases">
        <authorList>
            <person name="Kang J."/>
        </authorList>
    </citation>
    <scope>NUCLEOTIDE SEQUENCE [LARGE SCALE GENOMIC DNA]</scope>
    <source>
        <strain evidence="13 14">DCY120</strain>
    </source>
</reference>
<dbReference type="InterPro" id="IPR001367">
    <property type="entry name" value="Fe_dep_repressor"/>
</dbReference>
<dbReference type="GO" id="GO:0046914">
    <property type="term" value="F:transition metal ion binding"/>
    <property type="evidence" value="ECO:0007669"/>
    <property type="project" value="InterPro"/>
</dbReference>
<dbReference type="PANTHER" id="PTHR33238">
    <property type="entry name" value="IRON (METAL) DEPENDENT REPRESSOR, DTXR FAMILY"/>
    <property type="match status" value="1"/>
</dbReference>
<dbReference type="Pfam" id="PF04023">
    <property type="entry name" value="FeoA"/>
    <property type="match status" value="1"/>
</dbReference>
<dbReference type="SMART" id="SM00899">
    <property type="entry name" value="FeoA"/>
    <property type="match status" value="1"/>
</dbReference>
<comment type="subcellular location">
    <subcellularLocation>
        <location evidence="1">Cytoplasm</location>
    </subcellularLocation>
</comment>
<evidence type="ECO:0000256" key="6">
    <source>
        <dbReference type="ARBA" id="ARBA00023015"/>
    </source>
</evidence>
<dbReference type="SUPFAM" id="SSF47979">
    <property type="entry name" value="Iron-dependent repressor protein, dimerization domain"/>
    <property type="match status" value="1"/>
</dbReference>
<evidence type="ECO:0000313" key="13">
    <source>
        <dbReference type="EMBL" id="NVY96362.1"/>
    </source>
</evidence>
<dbReference type="InterPro" id="IPR036421">
    <property type="entry name" value="Fe_dep_repressor_sf"/>
</dbReference>
<evidence type="ECO:0000256" key="8">
    <source>
        <dbReference type="ARBA" id="ARBA00023159"/>
    </source>
</evidence>
<protein>
    <recommendedName>
        <fullName evidence="11">Manganese transport regulator</fullName>
    </recommendedName>
</protein>
<dbReference type="Pfam" id="PF02742">
    <property type="entry name" value="Fe_dep_repr_C"/>
    <property type="match status" value="1"/>
</dbReference>
<keyword evidence="9" id="KW-0804">Transcription</keyword>
<evidence type="ECO:0000256" key="1">
    <source>
        <dbReference type="ARBA" id="ARBA00004496"/>
    </source>
</evidence>
<keyword evidence="14" id="KW-1185">Reference proteome</keyword>
<dbReference type="InterPro" id="IPR022689">
    <property type="entry name" value="Iron_dep_repressor"/>
</dbReference>
<proteinExistence type="inferred from homology"/>
<dbReference type="PANTHER" id="PTHR33238:SF11">
    <property type="entry name" value="TRANSCRIPTIONAL REGULATOR MNTR"/>
    <property type="match status" value="1"/>
</dbReference>
<accession>A0A850R6U0</accession>
<dbReference type="Pfam" id="PF01325">
    <property type="entry name" value="Fe_dep_repress"/>
    <property type="match status" value="1"/>
</dbReference>
<dbReference type="GO" id="GO:0046983">
    <property type="term" value="F:protein dimerization activity"/>
    <property type="evidence" value="ECO:0007669"/>
    <property type="project" value="InterPro"/>
</dbReference>
<dbReference type="Gene3D" id="2.30.30.90">
    <property type="match status" value="1"/>
</dbReference>
<evidence type="ECO:0000256" key="9">
    <source>
        <dbReference type="ARBA" id="ARBA00023163"/>
    </source>
</evidence>
<evidence type="ECO:0000256" key="11">
    <source>
        <dbReference type="ARBA" id="ARBA00032593"/>
    </source>
</evidence>
<dbReference type="InterPro" id="IPR038157">
    <property type="entry name" value="FeoA_core_dom"/>
</dbReference>
<dbReference type="InterPro" id="IPR022687">
    <property type="entry name" value="HTH_DTXR"/>
</dbReference>
<dbReference type="SUPFAM" id="SSF46785">
    <property type="entry name" value="Winged helix' DNA-binding domain"/>
    <property type="match status" value="1"/>
</dbReference>
<keyword evidence="5" id="KW-0678">Repressor</keyword>
<evidence type="ECO:0000256" key="10">
    <source>
        <dbReference type="ARBA" id="ARBA00023211"/>
    </source>
</evidence>
<gene>
    <name evidence="13" type="ORF">HU830_04140</name>
</gene>
<evidence type="ECO:0000256" key="5">
    <source>
        <dbReference type="ARBA" id="ARBA00022491"/>
    </source>
</evidence>
<dbReference type="InterPro" id="IPR050536">
    <property type="entry name" value="DtxR_MntR_Metal-Reg"/>
</dbReference>
<evidence type="ECO:0000259" key="12">
    <source>
        <dbReference type="PROSITE" id="PS50944"/>
    </source>
</evidence>
<evidence type="ECO:0000256" key="4">
    <source>
        <dbReference type="ARBA" id="ARBA00022490"/>
    </source>
</evidence>
<dbReference type="GO" id="GO:0005737">
    <property type="term" value="C:cytoplasm"/>
    <property type="evidence" value="ECO:0007669"/>
    <property type="project" value="UniProtKB-SubCell"/>
</dbReference>
<dbReference type="GO" id="GO:0003700">
    <property type="term" value="F:DNA-binding transcription factor activity"/>
    <property type="evidence" value="ECO:0007669"/>
    <property type="project" value="InterPro"/>
</dbReference>
<dbReference type="AlphaFoldDB" id="A0A850R6U0"/>
<sequence>MSPSKENYLKSIFELQHSFQKVTNKRLAEMMHVSAPSVTEMLLTLKKAGYLKYNPYTAISLTSKGRTTAEALVKKHRLWEVFLVDKLHYQINEVDQIAGDLEHFTDQKLVNSLNEFLAYPQKCPHGGVIPDNGQGETDDDDLVLSLVAPQTKVQIVRVIDDREFLDYFTMSGLKINQIITVLQHSQFDDSVLIQTSTGKEVSVSRKSADFIFVEPAK</sequence>
<feature type="domain" description="HTH dtxR-type" evidence="12">
    <location>
        <begin position="1"/>
        <end position="62"/>
    </location>
</feature>
<keyword evidence="4" id="KW-0963">Cytoplasm</keyword>
<comment type="similarity">
    <text evidence="2">Belongs to the DtxR/MntR family.</text>
</comment>
<dbReference type="GO" id="GO:0003677">
    <property type="term" value="F:DNA binding"/>
    <property type="evidence" value="ECO:0007669"/>
    <property type="project" value="UniProtKB-KW"/>
</dbReference>
<keyword evidence="7" id="KW-0238">DNA-binding</keyword>
<dbReference type="InterPro" id="IPR036390">
    <property type="entry name" value="WH_DNA-bd_sf"/>
</dbReference>
<organism evidence="13 14">
    <name type="scientific">Bombilactobacillus apium</name>
    <dbReference type="NCBI Taxonomy" id="2675299"/>
    <lineage>
        <taxon>Bacteria</taxon>
        <taxon>Bacillati</taxon>
        <taxon>Bacillota</taxon>
        <taxon>Bacilli</taxon>
        <taxon>Lactobacillales</taxon>
        <taxon>Lactobacillaceae</taxon>
        <taxon>Bombilactobacillus</taxon>
    </lineage>
</organism>